<proteinExistence type="predicted"/>
<gene>
    <name evidence="1" type="ORF">KQX54_018382</name>
</gene>
<dbReference type="AlphaFoldDB" id="A0AAV7IP20"/>
<evidence type="ECO:0000313" key="2">
    <source>
        <dbReference type="Proteomes" id="UP000826195"/>
    </source>
</evidence>
<comment type="caution">
    <text evidence="1">The sequence shown here is derived from an EMBL/GenBank/DDBJ whole genome shotgun (WGS) entry which is preliminary data.</text>
</comment>
<accession>A0AAV7IP20</accession>
<protein>
    <submittedName>
        <fullName evidence="1">Uncharacterized protein</fullName>
    </submittedName>
</protein>
<name>A0AAV7IP20_COTGL</name>
<organism evidence="1 2">
    <name type="scientific">Cotesia glomerata</name>
    <name type="common">Lepidopteran parasitic wasp</name>
    <name type="synonym">Apanteles glomeratus</name>
    <dbReference type="NCBI Taxonomy" id="32391"/>
    <lineage>
        <taxon>Eukaryota</taxon>
        <taxon>Metazoa</taxon>
        <taxon>Ecdysozoa</taxon>
        <taxon>Arthropoda</taxon>
        <taxon>Hexapoda</taxon>
        <taxon>Insecta</taxon>
        <taxon>Pterygota</taxon>
        <taxon>Neoptera</taxon>
        <taxon>Endopterygota</taxon>
        <taxon>Hymenoptera</taxon>
        <taxon>Apocrita</taxon>
        <taxon>Ichneumonoidea</taxon>
        <taxon>Braconidae</taxon>
        <taxon>Microgastrinae</taxon>
        <taxon>Cotesia</taxon>
    </lineage>
</organism>
<reference evidence="1 2" key="1">
    <citation type="journal article" date="2021" name="J. Hered.">
        <title>A chromosome-level genome assembly of the parasitoid wasp, Cotesia glomerata (Hymenoptera: Braconidae).</title>
        <authorList>
            <person name="Pinto B.J."/>
            <person name="Weis J.J."/>
            <person name="Gamble T."/>
            <person name="Ode P.J."/>
            <person name="Paul R."/>
            <person name="Zaspel J.M."/>
        </authorList>
    </citation>
    <scope>NUCLEOTIDE SEQUENCE [LARGE SCALE GENOMIC DNA]</scope>
    <source>
        <strain evidence="1">CgM1</strain>
    </source>
</reference>
<evidence type="ECO:0000313" key="1">
    <source>
        <dbReference type="EMBL" id="KAH0555388.1"/>
    </source>
</evidence>
<dbReference type="Proteomes" id="UP000826195">
    <property type="component" value="Unassembled WGS sequence"/>
</dbReference>
<dbReference type="EMBL" id="JAHXZJ010001119">
    <property type="protein sequence ID" value="KAH0555388.1"/>
    <property type="molecule type" value="Genomic_DNA"/>
</dbReference>
<sequence>MVVDEMDAATTVEEVRESLGQPLGERASRVKINITKPNKWRSVRAFVEVGFSDASTLAALGKVKVGWLVCRIRRWERLDRCLVIRPAHFTVC</sequence>
<keyword evidence="2" id="KW-1185">Reference proteome</keyword>